<evidence type="ECO:0000313" key="1">
    <source>
        <dbReference type="EMBL" id="GIY36937.1"/>
    </source>
</evidence>
<dbReference type="EMBL" id="BPLQ01008383">
    <property type="protein sequence ID" value="GIY36937.1"/>
    <property type="molecule type" value="Genomic_DNA"/>
</dbReference>
<evidence type="ECO:0000313" key="2">
    <source>
        <dbReference type="Proteomes" id="UP001054837"/>
    </source>
</evidence>
<accession>A0AAV4SU46</accession>
<sequence>MVFDVRTQQTLLLPLPNVSKCERIDSAEDIRTSALALKFQKQASHLLFTAEIATHSETSIKRDLRASLNLHLNRTNISVLSKNDFFGNLCFDDLLKYSVFRFELSLMHSGGGKNKQAQASGGEARLHSAAKNSHLYQNSLPIAKKLIFIVDTIARAIRANTVFKSR</sequence>
<keyword evidence="2" id="KW-1185">Reference proteome</keyword>
<reference evidence="1 2" key="1">
    <citation type="submission" date="2021-06" db="EMBL/GenBank/DDBJ databases">
        <title>Caerostris darwini draft genome.</title>
        <authorList>
            <person name="Kono N."/>
            <person name="Arakawa K."/>
        </authorList>
    </citation>
    <scope>NUCLEOTIDE SEQUENCE [LARGE SCALE GENOMIC DNA]</scope>
</reference>
<protein>
    <submittedName>
        <fullName evidence="1">Uncharacterized protein</fullName>
    </submittedName>
</protein>
<comment type="caution">
    <text evidence="1">The sequence shown here is derived from an EMBL/GenBank/DDBJ whole genome shotgun (WGS) entry which is preliminary data.</text>
</comment>
<dbReference type="Proteomes" id="UP001054837">
    <property type="component" value="Unassembled WGS sequence"/>
</dbReference>
<name>A0AAV4SU46_9ARAC</name>
<dbReference type="AlphaFoldDB" id="A0AAV4SU46"/>
<organism evidence="1 2">
    <name type="scientific">Caerostris darwini</name>
    <dbReference type="NCBI Taxonomy" id="1538125"/>
    <lineage>
        <taxon>Eukaryota</taxon>
        <taxon>Metazoa</taxon>
        <taxon>Ecdysozoa</taxon>
        <taxon>Arthropoda</taxon>
        <taxon>Chelicerata</taxon>
        <taxon>Arachnida</taxon>
        <taxon>Araneae</taxon>
        <taxon>Araneomorphae</taxon>
        <taxon>Entelegynae</taxon>
        <taxon>Araneoidea</taxon>
        <taxon>Araneidae</taxon>
        <taxon>Caerostris</taxon>
    </lineage>
</organism>
<gene>
    <name evidence="1" type="ORF">CDAR_260191</name>
</gene>
<proteinExistence type="predicted"/>